<dbReference type="EMBL" id="CAWVOK010000025">
    <property type="protein sequence ID" value="CAK8163237.1"/>
    <property type="molecule type" value="Genomic_DNA"/>
</dbReference>
<comment type="caution">
    <text evidence="1">The sequence shown here is derived from an EMBL/GenBank/DDBJ whole genome shotgun (WGS) entry which is preliminary data.</text>
</comment>
<evidence type="ECO:0000313" key="1">
    <source>
        <dbReference type="EMBL" id="CAK8163237.1"/>
    </source>
</evidence>
<keyword evidence="2" id="KW-1185">Reference proteome</keyword>
<gene>
    <name evidence="1" type="ORF">CAXC1_320042</name>
</gene>
<organism evidence="1 2">
    <name type="scientific">Candidatus Xenohaliotis californiensis</name>
    <dbReference type="NCBI Taxonomy" id="84677"/>
    <lineage>
        <taxon>Bacteria</taxon>
        <taxon>Pseudomonadati</taxon>
        <taxon>Pseudomonadota</taxon>
        <taxon>Alphaproteobacteria</taxon>
        <taxon>Rickettsiales</taxon>
        <taxon>Anaplasmataceae</taxon>
        <taxon>Candidatus Xenohaliotis</taxon>
    </lineage>
</organism>
<accession>A0ABP0ET99</accession>
<dbReference type="Proteomes" id="UP001314181">
    <property type="component" value="Unassembled WGS sequence"/>
</dbReference>
<name>A0ABP0ET99_9RICK</name>
<reference evidence="1 2" key="1">
    <citation type="submission" date="2024-01" db="EMBL/GenBank/DDBJ databases">
        <authorList>
            <person name="Kunselman E."/>
        </authorList>
    </citation>
    <scope>NUCLEOTIDE SEQUENCE [LARGE SCALE GENOMIC DNA]</scope>
    <source>
        <strain evidence="1">2 abalone samples</strain>
    </source>
</reference>
<protein>
    <submittedName>
        <fullName evidence="1">Uncharacterized protein</fullName>
    </submittedName>
</protein>
<proteinExistence type="predicted"/>
<sequence>MISIRDTTIWLYKIAKVFKELKYYYNIITAIYNPYLDDS</sequence>
<evidence type="ECO:0000313" key="2">
    <source>
        <dbReference type="Proteomes" id="UP001314181"/>
    </source>
</evidence>